<dbReference type="Gene3D" id="3.30.565.10">
    <property type="entry name" value="Histidine kinase-like ATPase, C-terminal domain"/>
    <property type="match status" value="1"/>
</dbReference>
<feature type="domain" description="Response regulatory" evidence="3">
    <location>
        <begin position="14"/>
        <end position="130"/>
    </location>
</feature>
<dbReference type="Proteomes" id="UP001204142">
    <property type="component" value="Unassembled WGS sequence"/>
</dbReference>
<gene>
    <name evidence="5" type="ORF">NQT62_03040</name>
</gene>
<organism evidence="5 6">
    <name type="scientific">Limnobacter humi</name>
    <dbReference type="NCBI Taxonomy" id="1778671"/>
    <lineage>
        <taxon>Bacteria</taxon>
        <taxon>Pseudomonadati</taxon>
        <taxon>Pseudomonadota</taxon>
        <taxon>Betaproteobacteria</taxon>
        <taxon>Burkholderiales</taxon>
        <taxon>Burkholderiaceae</taxon>
        <taxon>Limnobacter</taxon>
    </lineage>
</organism>
<dbReference type="Pfam" id="PF00072">
    <property type="entry name" value="Response_reg"/>
    <property type="match status" value="2"/>
</dbReference>
<evidence type="ECO:0000313" key="5">
    <source>
        <dbReference type="EMBL" id="MCQ8895413.1"/>
    </source>
</evidence>
<feature type="domain" description="Response regulatory" evidence="3">
    <location>
        <begin position="455"/>
        <end position="570"/>
    </location>
</feature>
<dbReference type="SUPFAM" id="SSF52172">
    <property type="entry name" value="CheY-like"/>
    <property type="match status" value="2"/>
</dbReference>
<evidence type="ECO:0000259" key="4">
    <source>
        <dbReference type="PROSITE" id="PS51746"/>
    </source>
</evidence>
<dbReference type="CDD" id="cd17546">
    <property type="entry name" value="REC_hyHK_CKI1_RcsC-like"/>
    <property type="match status" value="1"/>
</dbReference>
<dbReference type="Gene3D" id="3.60.40.10">
    <property type="entry name" value="PPM-type phosphatase domain"/>
    <property type="match status" value="2"/>
</dbReference>
<dbReference type="PANTHER" id="PTHR44591:SF3">
    <property type="entry name" value="RESPONSE REGULATORY DOMAIN-CONTAINING PROTEIN"/>
    <property type="match status" value="1"/>
</dbReference>
<evidence type="ECO:0000259" key="3">
    <source>
        <dbReference type="PROSITE" id="PS50110"/>
    </source>
</evidence>
<reference evidence="5 6" key="1">
    <citation type="submission" date="2022-07" db="EMBL/GenBank/DDBJ databases">
        <authorList>
            <person name="Xamxidin M."/>
            <person name="Wu M."/>
        </authorList>
    </citation>
    <scope>NUCLEOTIDE SEQUENCE [LARGE SCALE GENOMIC DNA]</scope>
    <source>
        <strain evidence="5 6">NBRC 111650</strain>
    </source>
</reference>
<keyword evidence="1 2" id="KW-0597">Phosphoprotein</keyword>
<dbReference type="CDD" id="cd16936">
    <property type="entry name" value="HATPase_RsbW-like"/>
    <property type="match status" value="1"/>
</dbReference>
<dbReference type="InterPro" id="IPR050595">
    <property type="entry name" value="Bact_response_regulator"/>
</dbReference>
<evidence type="ECO:0000313" key="6">
    <source>
        <dbReference type="Proteomes" id="UP001204142"/>
    </source>
</evidence>
<accession>A0ABT1WD15</accession>
<sequence>MSANSPMVDRALPRILVVDDSVVERSLFVHMVSKWGYGVEVASSGQEALSRIQHDKFQLVLADWQMPGMQGTELCQQLRDMALEQYTYVILMSAQSDEEFLIKALDAGADDVLSKPIDGNELEARLQSAVRRIELQAQLKHQTDALAQAHKAIADDLKTVSVLQRSYLPPAVSPFPQLHYQWLSAPSMYVSGDHLHVFQLEPDVYGFYLLDVSGHGVPAAVKSMQLVQMFADQSASSLLYDQGGGHATARTVAQPSRVVARLNRLFQQTDTDLSYFTMIYGLMDSRTRKVSLCQAGHPSPLLIKSDGRVRTLGGGGYPVGLFDTDDFEDIDLTLEQGDVLLLYSDGLTEVMSPQDEGFGEDRLLRSIEAQVLAQGGLPGRLPHLIEETILDWGGKAVQQHGFQDDVSILMLSADPFLSVDANPGGRKNSGETVFRHQEILPAHELDIHHELAPKSIVIVDDSKSFLRIFEAMLNSWGYEVHAAKNGHEAVTLIDSVKPDFVLTDWDMPGMSGIELCEHVRAHQDSYIYIIMITGYATRDDLLNSLRVGADDFLTKPVNPSELKVRLKTAERIADLHTSLEARHSELAALYDALQRDMREVSRIQRALLPKTRTEPWPFALQMLYQPQAYVCGQQMGLLETQPNEYGFFMISMPGDDTSTALQAMALSRWFSLDRATQVLFPKDPSSSKLRRHLASPALVQAELMEISPSLGAKRRPFDLLYGLLNLDQGSLLLAGLGHWSVLIAQPGETPLFQAVNAPQGQVIFQDLIKPGSRLFIYPSVCAEGLGLTDPAVWTQSVLLPDDARWQGHCRLEDEFARLLSLNPVLEYNLQDFMLSGIQWREQFDVQPWDFAPNQMDYWKQRLLGLALQTRDRLDATCEPLTLGELRDSMAYRLVCDTTSIGAVSQAVRAFSERLGYDDQVAYNADLAVSEALTNVMVHGFRAERPKPAVIAVLAFEHALGIVLNDQGKPIPVAVLDAIAQRCTINEETELNRLPEGGMGLKFIHLVSSRFDYESTTEGNTLWLVLNEHGRQQPPTTVN</sequence>
<evidence type="ECO:0000256" key="1">
    <source>
        <dbReference type="ARBA" id="ARBA00022553"/>
    </source>
</evidence>
<dbReference type="Gene3D" id="3.40.50.2300">
    <property type="match status" value="2"/>
</dbReference>
<dbReference type="InterPro" id="IPR011006">
    <property type="entry name" value="CheY-like_superfamily"/>
</dbReference>
<feature type="modified residue" description="4-aspartylphosphate" evidence="2">
    <location>
        <position position="504"/>
    </location>
</feature>
<dbReference type="InterPro" id="IPR036890">
    <property type="entry name" value="HATPase_C_sf"/>
</dbReference>
<dbReference type="SMART" id="SM00331">
    <property type="entry name" value="PP2C_SIG"/>
    <property type="match status" value="1"/>
</dbReference>
<keyword evidence="6" id="KW-1185">Reference proteome</keyword>
<dbReference type="EMBL" id="JANIGO010000001">
    <property type="protein sequence ID" value="MCQ8895413.1"/>
    <property type="molecule type" value="Genomic_DNA"/>
</dbReference>
<dbReference type="SUPFAM" id="SSF81606">
    <property type="entry name" value="PP2C-like"/>
    <property type="match status" value="1"/>
</dbReference>
<proteinExistence type="predicted"/>
<comment type="caution">
    <text evidence="5">The sequence shown here is derived from an EMBL/GenBank/DDBJ whole genome shotgun (WGS) entry which is preliminary data.</text>
</comment>
<dbReference type="RefSeq" id="WP_256763092.1">
    <property type="nucleotide sequence ID" value="NZ_JANIGO010000001.1"/>
</dbReference>
<protein>
    <submittedName>
        <fullName evidence="5">Response regulator</fullName>
    </submittedName>
</protein>
<dbReference type="Pfam" id="PF07228">
    <property type="entry name" value="SpoIIE"/>
    <property type="match status" value="1"/>
</dbReference>
<dbReference type="CDD" id="cd00156">
    <property type="entry name" value="REC"/>
    <property type="match status" value="1"/>
</dbReference>
<dbReference type="InterPro" id="IPR036457">
    <property type="entry name" value="PPM-type-like_dom_sf"/>
</dbReference>
<name>A0ABT1WD15_9BURK</name>
<dbReference type="InterPro" id="IPR001789">
    <property type="entry name" value="Sig_transdc_resp-reg_receiver"/>
</dbReference>
<dbReference type="SUPFAM" id="SSF55874">
    <property type="entry name" value="ATPase domain of HSP90 chaperone/DNA topoisomerase II/histidine kinase"/>
    <property type="match status" value="1"/>
</dbReference>
<dbReference type="PANTHER" id="PTHR44591">
    <property type="entry name" value="STRESS RESPONSE REGULATOR PROTEIN 1"/>
    <property type="match status" value="1"/>
</dbReference>
<dbReference type="Pfam" id="PF13581">
    <property type="entry name" value="HATPase_c_2"/>
    <property type="match status" value="1"/>
</dbReference>
<evidence type="ECO:0000256" key="2">
    <source>
        <dbReference type="PROSITE-ProRule" id="PRU00169"/>
    </source>
</evidence>
<dbReference type="PROSITE" id="PS51746">
    <property type="entry name" value="PPM_2"/>
    <property type="match status" value="1"/>
</dbReference>
<dbReference type="PROSITE" id="PS50110">
    <property type="entry name" value="RESPONSE_REGULATORY"/>
    <property type="match status" value="2"/>
</dbReference>
<feature type="modified residue" description="4-aspartylphosphate" evidence="2">
    <location>
        <position position="63"/>
    </location>
</feature>
<feature type="domain" description="PPM-type phosphatase" evidence="4">
    <location>
        <begin position="226"/>
        <end position="413"/>
    </location>
</feature>
<dbReference type="InterPro" id="IPR003594">
    <property type="entry name" value="HATPase_dom"/>
</dbReference>
<dbReference type="SMART" id="SM00448">
    <property type="entry name" value="REC"/>
    <property type="match status" value="2"/>
</dbReference>
<dbReference type="InterPro" id="IPR001932">
    <property type="entry name" value="PPM-type_phosphatase-like_dom"/>
</dbReference>